<dbReference type="EMBL" id="PYHP01000030">
    <property type="protein sequence ID" value="PUA38995.1"/>
    <property type="molecule type" value="Genomic_DNA"/>
</dbReference>
<reference evidence="1 2" key="1">
    <citation type="submission" date="2018-03" db="EMBL/GenBank/DDBJ databases">
        <title>Genome sequence of Paenibacillus elgii strain AC13 an antimicrobial compound producing bacteria.</title>
        <authorList>
            <person name="Kurokawa A.S."/>
            <person name="Araujo J.F."/>
            <person name="Costa R.A."/>
            <person name="Ortega D.B."/>
            <person name="Pires A.S."/>
            <person name="Pappas G.J.Jr."/>
            <person name="Franco O.L."/>
            <person name="Barreto C."/>
            <person name="Magalhaes B.S."/>
            <person name="Kruger R.H."/>
        </authorList>
    </citation>
    <scope>NUCLEOTIDE SEQUENCE [LARGE SCALE GENOMIC DNA]</scope>
    <source>
        <strain evidence="1 2">AC13</strain>
    </source>
</reference>
<accession>A0A2T6G4C0</accession>
<dbReference type="Proteomes" id="UP000244184">
    <property type="component" value="Unassembled WGS sequence"/>
</dbReference>
<evidence type="ECO:0000313" key="2">
    <source>
        <dbReference type="Proteomes" id="UP000244184"/>
    </source>
</evidence>
<comment type="caution">
    <text evidence="1">The sequence shown here is derived from an EMBL/GenBank/DDBJ whole genome shotgun (WGS) entry which is preliminary data.</text>
</comment>
<protein>
    <recommendedName>
        <fullName evidence="3">Group-specific protein</fullName>
    </recommendedName>
</protein>
<gene>
    <name evidence="1" type="ORF">C8Z91_11000</name>
</gene>
<organism evidence="1 2">
    <name type="scientific">Paenibacillus elgii</name>
    <dbReference type="NCBI Taxonomy" id="189691"/>
    <lineage>
        <taxon>Bacteria</taxon>
        <taxon>Bacillati</taxon>
        <taxon>Bacillota</taxon>
        <taxon>Bacilli</taxon>
        <taxon>Bacillales</taxon>
        <taxon>Paenibacillaceae</taxon>
        <taxon>Paenibacillus</taxon>
    </lineage>
</organism>
<sequence>MKVEPNFPDTVVVLVKHEGKYTWYVSEKELWIMDLLELDNAFRRKFNQPEVTETEADYEEREGCEILSEKNIAQFQEAMKEYKVSYTELTDYFNLYSEVYLDGVSSAVETSFYLDFDNKIFYSFFKEPGSYEQFVPTGWRGIFEEDVQKVIPENAKRTECVHADKSDYDSI</sequence>
<name>A0A2T6G4C0_9BACL</name>
<evidence type="ECO:0008006" key="3">
    <source>
        <dbReference type="Google" id="ProtNLM"/>
    </source>
</evidence>
<proteinExistence type="predicted"/>
<dbReference type="AlphaFoldDB" id="A0A2T6G4C0"/>
<evidence type="ECO:0000313" key="1">
    <source>
        <dbReference type="EMBL" id="PUA38995.1"/>
    </source>
</evidence>